<reference evidence="11" key="1">
    <citation type="journal article" date="2019" name="Int. J. Syst. Evol. Microbiol.">
        <title>The Global Catalogue of Microorganisms (GCM) 10K type strain sequencing project: providing services to taxonomists for standard genome sequencing and annotation.</title>
        <authorList>
            <consortium name="The Broad Institute Genomics Platform"/>
            <consortium name="The Broad Institute Genome Sequencing Center for Infectious Disease"/>
            <person name="Wu L."/>
            <person name="Ma J."/>
        </authorList>
    </citation>
    <scope>NUCLEOTIDE SEQUENCE [LARGE SCALE GENOMIC DNA]</scope>
    <source>
        <strain evidence="11">JCM 32105</strain>
    </source>
</reference>
<evidence type="ECO:0000256" key="5">
    <source>
        <dbReference type="ARBA" id="ARBA00022801"/>
    </source>
</evidence>
<dbReference type="EMBL" id="BAABFA010000005">
    <property type="protein sequence ID" value="GAA4461748.1"/>
    <property type="molecule type" value="Genomic_DNA"/>
</dbReference>
<dbReference type="PANTHER" id="PTHR47466">
    <property type="match status" value="1"/>
</dbReference>
<dbReference type="Pfam" id="PF05572">
    <property type="entry name" value="Peptidase_M43"/>
    <property type="match status" value="1"/>
</dbReference>
<dbReference type="Gene3D" id="2.60.120.260">
    <property type="entry name" value="Galactose-binding domain-like"/>
    <property type="match status" value="1"/>
</dbReference>
<keyword evidence="11" id="KW-1185">Reference proteome</keyword>
<evidence type="ECO:0000256" key="1">
    <source>
        <dbReference type="ARBA" id="ARBA00008721"/>
    </source>
</evidence>
<dbReference type="InterPro" id="IPR024079">
    <property type="entry name" value="MetalloPept_cat_dom_sf"/>
</dbReference>
<keyword evidence="4" id="KW-0732">Signal</keyword>
<dbReference type="InterPro" id="IPR022409">
    <property type="entry name" value="PKD/Chitinase_dom"/>
</dbReference>
<keyword evidence="3" id="KW-0479">Metal-binding</keyword>
<keyword evidence="2" id="KW-0645">Protease</keyword>
<dbReference type="NCBIfam" id="TIGR04183">
    <property type="entry name" value="Por_Secre_tail"/>
    <property type="match status" value="1"/>
</dbReference>
<comment type="similarity">
    <text evidence="1">Belongs to the peptidase M43B family.</text>
</comment>
<dbReference type="InterPro" id="IPR013783">
    <property type="entry name" value="Ig-like_fold"/>
</dbReference>
<keyword evidence="7" id="KW-0482">Metalloprotease</keyword>
<dbReference type="Pfam" id="PF18962">
    <property type="entry name" value="Por_Secre_tail"/>
    <property type="match status" value="1"/>
</dbReference>
<dbReference type="SUPFAM" id="SSF55486">
    <property type="entry name" value="Metalloproteases ('zincins'), catalytic domain"/>
    <property type="match status" value="1"/>
</dbReference>
<keyword evidence="8" id="KW-1015">Disulfide bond</keyword>
<accession>A0ABP8N9G7</accession>
<feature type="domain" description="PKD" evidence="9">
    <location>
        <begin position="374"/>
        <end position="437"/>
    </location>
</feature>
<dbReference type="SMART" id="SM00089">
    <property type="entry name" value="PKD"/>
    <property type="match status" value="1"/>
</dbReference>
<evidence type="ECO:0000256" key="8">
    <source>
        <dbReference type="ARBA" id="ARBA00023157"/>
    </source>
</evidence>
<dbReference type="Gene3D" id="3.40.390.10">
    <property type="entry name" value="Collagenase (Catalytic Domain)"/>
    <property type="match status" value="1"/>
</dbReference>
<protein>
    <recommendedName>
        <fullName evidence="9">PKD domain-containing protein</fullName>
    </recommendedName>
</protein>
<dbReference type="PANTHER" id="PTHR47466:SF1">
    <property type="entry name" value="METALLOPROTEASE MEP1 (AFU_ORTHOLOGUE AFUA_1G07730)-RELATED"/>
    <property type="match status" value="1"/>
</dbReference>
<evidence type="ECO:0000259" key="9">
    <source>
        <dbReference type="PROSITE" id="PS50093"/>
    </source>
</evidence>
<evidence type="ECO:0000256" key="7">
    <source>
        <dbReference type="ARBA" id="ARBA00023049"/>
    </source>
</evidence>
<sequence>MVLAAACTAGTVFAQKPCGTDEHYHQLLKEHPELVELEQQFNEQVGRGLAAKGTAGGPDTAYYDLPLVIHVVHDYGFSTEFLSDNAIYEAVQNWALAFVKKNADTSLVIPPFIPYIGNARIRLHLATKDPNGNPTKGVIRHYSYLTNNGSDQSKFTPWPNNKYMNIWFTKTLGTSGAAAYAYYPSSAAGMPHYDGVIGLAEYLNYSKTIPHEIGHCLNLQHVWGNTNNPAVACGNDQVDDTPPTKGHNPGCVASAIYDTACATGYAKTYVSMSGMMDSVVNYPDTVNAQNIMDYTYCANMFSMGQCVRMRNALTSTVAGRNNLITPSNLVATGALEPMPDLPPVAEFCVNKGTGGTTSDPRSYFLTTDNVIDFSFRNMSWNDTISSVKWDFSNGAATPTSTATGNVTNSFTVPGWVTVTLTATSNAGSNTLVKEKAVYAADPNPVGGLGYSQSFGSESAISNWPMINVYENNFKWEFYNGAGKDDNSCVRFRSYDGSDRRTGTATGDYDDFVTPAFDLAGLSGDLYFNFFTTGASTSPGGWVTKVYDSLQIDVSTSGGARWQKIGAYRTTDLANNGSIGGEFIPGSSSTWVPRSVTIPATYRTSQTFFRFRLRAGNGGNNVYLDNVGIGLFPAEVQEAAATSNNSLYIYPNPSSNGCNLVFKAGDDNRMKYCVRDVTGKVILEAERAVTPNSLNTEFISRSAVGTPGMYIVTVTSGSSISTQKMVVY</sequence>
<evidence type="ECO:0000256" key="6">
    <source>
        <dbReference type="ARBA" id="ARBA00022833"/>
    </source>
</evidence>
<dbReference type="CDD" id="cd00146">
    <property type="entry name" value="PKD"/>
    <property type="match status" value="1"/>
</dbReference>
<proteinExistence type="inferred from homology"/>
<evidence type="ECO:0000256" key="4">
    <source>
        <dbReference type="ARBA" id="ARBA00022729"/>
    </source>
</evidence>
<gene>
    <name evidence="10" type="ORF">GCM10023093_06970</name>
</gene>
<name>A0ABP8N9G7_9BACT</name>
<dbReference type="InterPro" id="IPR026444">
    <property type="entry name" value="Secre_tail"/>
</dbReference>
<dbReference type="InterPro" id="IPR035986">
    <property type="entry name" value="PKD_dom_sf"/>
</dbReference>
<dbReference type="Proteomes" id="UP001500067">
    <property type="component" value="Unassembled WGS sequence"/>
</dbReference>
<evidence type="ECO:0000256" key="2">
    <source>
        <dbReference type="ARBA" id="ARBA00022670"/>
    </source>
</evidence>
<evidence type="ECO:0000313" key="10">
    <source>
        <dbReference type="EMBL" id="GAA4461748.1"/>
    </source>
</evidence>
<dbReference type="InterPro" id="IPR008754">
    <property type="entry name" value="Peptidase_M43"/>
</dbReference>
<dbReference type="InterPro" id="IPR000601">
    <property type="entry name" value="PKD_dom"/>
</dbReference>
<evidence type="ECO:0000313" key="11">
    <source>
        <dbReference type="Proteomes" id="UP001500067"/>
    </source>
</evidence>
<organism evidence="10 11">
    <name type="scientific">Nemorincola caseinilytica</name>
    <dbReference type="NCBI Taxonomy" id="2054315"/>
    <lineage>
        <taxon>Bacteria</taxon>
        <taxon>Pseudomonadati</taxon>
        <taxon>Bacteroidota</taxon>
        <taxon>Chitinophagia</taxon>
        <taxon>Chitinophagales</taxon>
        <taxon>Chitinophagaceae</taxon>
        <taxon>Nemorincola</taxon>
    </lineage>
</organism>
<keyword evidence="5" id="KW-0378">Hydrolase</keyword>
<evidence type="ECO:0000256" key="3">
    <source>
        <dbReference type="ARBA" id="ARBA00022723"/>
    </source>
</evidence>
<dbReference type="PROSITE" id="PS50093">
    <property type="entry name" value="PKD"/>
    <property type="match status" value="1"/>
</dbReference>
<keyword evidence="6" id="KW-0862">Zinc</keyword>
<dbReference type="SUPFAM" id="SSF49299">
    <property type="entry name" value="PKD domain"/>
    <property type="match status" value="1"/>
</dbReference>
<dbReference type="Gene3D" id="2.60.40.10">
    <property type="entry name" value="Immunoglobulins"/>
    <property type="match status" value="1"/>
</dbReference>
<comment type="caution">
    <text evidence="10">The sequence shown here is derived from an EMBL/GenBank/DDBJ whole genome shotgun (WGS) entry which is preliminary data.</text>
</comment>